<keyword evidence="2" id="KW-0808">Transferase</keyword>
<dbReference type="SMR" id="A0A015N112"/>
<dbReference type="PANTHER" id="PTHR10250:SF26">
    <property type="entry name" value="GLUTATHIONE S-TRANSFERASE 3, MITOCHONDRIAL"/>
    <property type="match status" value="1"/>
</dbReference>
<evidence type="ECO:0000256" key="15">
    <source>
        <dbReference type="ARBA" id="ARBA00039056"/>
    </source>
</evidence>
<dbReference type="HOGENOM" id="CLU_110291_1_0_1"/>
<keyword evidence="8" id="KW-0496">Mitochondrion</keyword>
<dbReference type="SUPFAM" id="SSF161084">
    <property type="entry name" value="MAPEG domain-like"/>
    <property type="match status" value="1"/>
</dbReference>
<keyword evidence="5 21" id="KW-1133">Transmembrane helix</keyword>
<evidence type="ECO:0000256" key="3">
    <source>
        <dbReference type="ARBA" id="ARBA00022692"/>
    </source>
</evidence>
<evidence type="ECO:0000313" key="23">
    <source>
        <dbReference type="Proteomes" id="UP000022910"/>
    </source>
</evidence>
<dbReference type="InterPro" id="IPR023352">
    <property type="entry name" value="MAPEG-like_dom_sf"/>
</dbReference>
<feature type="transmembrane region" description="Helical" evidence="21">
    <location>
        <begin position="77"/>
        <end position="102"/>
    </location>
</feature>
<keyword evidence="4" id="KW-1000">Mitochondrion outer membrane</keyword>
<keyword evidence="12" id="KW-0449">Lipoprotein</keyword>
<name>A0A015N112_RHIIW</name>
<dbReference type="Proteomes" id="UP000022910">
    <property type="component" value="Unassembled WGS sequence"/>
</dbReference>
<organism evidence="22 23">
    <name type="scientific">Rhizophagus irregularis (strain DAOM 197198w)</name>
    <name type="common">Glomus intraradices</name>
    <dbReference type="NCBI Taxonomy" id="1432141"/>
    <lineage>
        <taxon>Eukaryota</taxon>
        <taxon>Fungi</taxon>
        <taxon>Fungi incertae sedis</taxon>
        <taxon>Mucoromycota</taxon>
        <taxon>Glomeromycotina</taxon>
        <taxon>Glomeromycetes</taxon>
        <taxon>Glomerales</taxon>
        <taxon>Glomeraceae</taxon>
        <taxon>Rhizophagus</taxon>
    </lineage>
</organism>
<dbReference type="GO" id="GO:0006629">
    <property type="term" value="P:lipid metabolic process"/>
    <property type="evidence" value="ECO:0007669"/>
    <property type="project" value="UniProtKB-KW"/>
</dbReference>
<dbReference type="GO" id="GO:0004364">
    <property type="term" value="F:glutathione transferase activity"/>
    <property type="evidence" value="ECO:0007669"/>
    <property type="project" value="TreeGrafter"/>
</dbReference>
<dbReference type="FunFam" id="1.20.120.550:FF:000004">
    <property type="entry name" value="Microsomal glutathione S-transferase 3"/>
    <property type="match status" value="1"/>
</dbReference>
<dbReference type="GO" id="GO:0005635">
    <property type="term" value="C:nuclear envelope"/>
    <property type="evidence" value="ECO:0007669"/>
    <property type="project" value="TreeGrafter"/>
</dbReference>
<keyword evidence="6" id="KW-0560">Oxidoreductase</keyword>
<dbReference type="OrthoDB" id="410651at2759"/>
<dbReference type="OMA" id="ACQHLGW"/>
<dbReference type="Pfam" id="PF01124">
    <property type="entry name" value="MAPEG"/>
    <property type="match status" value="1"/>
</dbReference>
<evidence type="ECO:0000256" key="1">
    <source>
        <dbReference type="ARBA" id="ARBA00004374"/>
    </source>
</evidence>
<reference evidence="22 23" key="1">
    <citation type="submission" date="2014-02" db="EMBL/GenBank/DDBJ databases">
        <title>Single nucleus genome sequencing reveals high similarity among nuclei of an endomycorrhizal fungus.</title>
        <authorList>
            <person name="Lin K."/>
            <person name="Geurts R."/>
            <person name="Zhang Z."/>
            <person name="Limpens E."/>
            <person name="Saunders D.G."/>
            <person name="Mu D."/>
            <person name="Pang E."/>
            <person name="Cao H."/>
            <person name="Cha H."/>
            <person name="Lin T."/>
            <person name="Zhou Q."/>
            <person name="Shang Y."/>
            <person name="Li Y."/>
            <person name="Ivanov S."/>
            <person name="Sharma T."/>
            <person name="Velzen R.V."/>
            <person name="Ruijter N.D."/>
            <person name="Aanen D.K."/>
            <person name="Win J."/>
            <person name="Kamoun S."/>
            <person name="Bisseling T."/>
            <person name="Huang S."/>
        </authorList>
    </citation>
    <scope>NUCLEOTIDE SEQUENCE [LARGE SCALE GENOMIC DNA]</scope>
    <source>
        <strain evidence="23">DAOM197198w</strain>
    </source>
</reference>
<dbReference type="EC" id="4.4.1.20" evidence="15"/>
<comment type="caution">
    <text evidence="22">The sequence shown here is derived from an EMBL/GenBank/DDBJ whole genome shotgun (WGS) entry which is preliminary data.</text>
</comment>
<evidence type="ECO:0000256" key="20">
    <source>
        <dbReference type="ARBA" id="ARBA00076908"/>
    </source>
</evidence>
<evidence type="ECO:0000256" key="13">
    <source>
        <dbReference type="ARBA" id="ARBA00037884"/>
    </source>
</evidence>
<keyword evidence="3 21" id="KW-0812">Transmembrane</keyword>
<dbReference type="GO" id="GO:0005783">
    <property type="term" value="C:endoplasmic reticulum"/>
    <property type="evidence" value="ECO:0007669"/>
    <property type="project" value="TreeGrafter"/>
</dbReference>
<evidence type="ECO:0000256" key="11">
    <source>
        <dbReference type="ARBA" id="ARBA00023239"/>
    </source>
</evidence>
<comment type="subcellular location">
    <subcellularLocation>
        <location evidence="1">Mitochondrion outer membrane</location>
        <topology evidence="1">Multi-pass membrane protein</topology>
    </subcellularLocation>
</comment>
<evidence type="ECO:0000256" key="6">
    <source>
        <dbReference type="ARBA" id="ARBA00023002"/>
    </source>
</evidence>
<dbReference type="InterPro" id="IPR001129">
    <property type="entry name" value="Membr-assoc_MAPEG"/>
</dbReference>
<comment type="catalytic activity">
    <reaction evidence="16">
        <text>leukotriene C4 = leukotriene A4 + glutathione</text>
        <dbReference type="Rhea" id="RHEA:17617"/>
        <dbReference type="ChEBI" id="CHEBI:57463"/>
        <dbReference type="ChEBI" id="CHEBI:57925"/>
        <dbReference type="ChEBI" id="CHEBI:57973"/>
        <dbReference type="EC" id="4.4.1.20"/>
    </reaction>
    <physiologicalReaction direction="right-to-left" evidence="16">
        <dbReference type="Rhea" id="RHEA:17619"/>
    </physiologicalReaction>
</comment>
<evidence type="ECO:0000256" key="2">
    <source>
        <dbReference type="ARBA" id="ARBA00022679"/>
    </source>
</evidence>
<keyword evidence="11" id="KW-0456">Lyase</keyword>
<evidence type="ECO:0000256" key="18">
    <source>
        <dbReference type="ARBA" id="ARBA00069748"/>
    </source>
</evidence>
<evidence type="ECO:0000256" key="19">
    <source>
        <dbReference type="ARBA" id="ARBA00075145"/>
    </source>
</evidence>
<dbReference type="GO" id="GO:0005741">
    <property type="term" value="C:mitochondrial outer membrane"/>
    <property type="evidence" value="ECO:0007669"/>
    <property type="project" value="UniProtKB-SubCell"/>
</dbReference>
<dbReference type="PANTHER" id="PTHR10250">
    <property type="entry name" value="MICROSOMAL GLUTATHIONE S-TRANSFERASE"/>
    <property type="match status" value="1"/>
</dbReference>
<evidence type="ECO:0000256" key="14">
    <source>
        <dbReference type="ARBA" id="ARBA00037916"/>
    </source>
</evidence>
<comment type="catalytic activity">
    <reaction evidence="17">
        <text>15-deoxy-Delta(12,14)-prostaglandin J2 + glutathione = 15-deoxy-Delta(12,14)-prostaglandin J2-S-(R)-glutathione</text>
        <dbReference type="Rhea" id="RHEA:75963"/>
        <dbReference type="ChEBI" id="CHEBI:57925"/>
        <dbReference type="ChEBI" id="CHEBI:85236"/>
        <dbReference type="ChEBI" id="CHEBI:194498"/>
    </reaction>
    <physiologicalReaction direction="left-to-right" evidence="17">
        <dbReference type="Rhea" id="RHEA:75964"/>
    </physiologicalReaction>
</comment>
<dbReference type="EMBL" id="JEMT01015073">
    <property type="protein sequence ID" value="EXX72753.1"/>
    <property type="molecule type" value="Genomic_DNA"/>
</dbReference>
<comment type="pathway">
    <text evidence="14">Lipid metabolism; arachidonate metabolism.</text>
</comment>
<accession>A0A015N112</accession>
<evidence type="ECO:0000256" key="9">
    <source>
        <dbReference type="ARBA" id="ARBA00023136"/>
    </source>
</evidence>
<keyword evidence="9 21" id="KW-0472">Membrane</keyword>
<sequence>MVQIEISKDFGYVVSTGFASVILVTYLGFKVGQARRLAGYPYPYVYATKEECEKDQKKLLFNCYQRVHQNTLEFYPAFLFTLVAGGIKHPILSSVAGGIWILGRIFFASGYYTGEPKKRTRGFFGYIGSLILFGTTISSAISLLSS</sequence>
<dbReference type="GO" id="GO:0004602">
    <property type="term" value="F:glutathione peroxidase activity"/>
    <property type="evidence" value="ECO:0007669"/>
    <property type="project" value="TreeGrafter"/>
</dbReference>
<feature type="transmembrane region" description="Helical" evidence="21">
    <location>
        <begin position="12"/>
        <end position="29"/>
    </location>
</feature>
<keyword evidence="7" id="KW-0443">Lipid metabolism</keyword>
<feature type="transmembrane region" description="Helical" evidence="21">
    <location>
        <begin position="123"/>
        <end position="144"/>
    </location>
</feature>
<gene>
    <name evidence="22" type="ORF">RirG_066320</name>
</gene>
<evidence type="ECO:0000256" key="8">
    <source>
        <dbReference type="ARBA" id="ARBA00023128"/>
    </source>
</evidence>
<dbReference type="GO" id="GO:0004464">
    <property type="term" value="F:leukotriene-C4 synthase activity"/>
    <property type="evidence" value="ECO:0007669"/>
    <property type="project" value="UniProtKB-EC"/>
</dbReference>
<evidence type="ECO:0000313" key="22">
    <source>
        <dbReference type="EMBL" id="EXX72753.1"/>
    </source>
</evidence>
<evidence type="ECO:0000256" key="16">
    <source>
        <dbReference type="ARBA" id="ARBA00049298"/>
    </source>
</evidence>
<dbReference type="STRING" id="1432141.A0A015N112"/>
<dbReference type="AlphaFoldDB" id="A0A015N112"/>
<dbReference type="InterPro" id="IPR050997">
    <property type="entry name" value="MAPEG"/>
</dbReference>
<keyword evidence="23" id="KW-1185">Reference proteome</keyword>
<evidence type="ECO:0000256" key="21">
    <source>
        <dbReference type="SAM" id="Phobius"/>
    </source>
</evidence>
<evidence type="ECO:0000256" key="10">
    <source>
        <dbReference type="ARBA" id="ARBA00023139"/>
    </source>
</evidence>
<keyword evidence="10" id="KW-0564">Palmitate</keyword>
<evidence type="ECO:0000256" key="7">
    <source>
        <dbReference type="ARBA" id="ARBA00023098"/>
    </source>
</evidence>
<evidence type="ECO:0000256" key="5">
    <source>
        <dbReference type="ARBA" id="ARBA00022989"/>
    </source>
</evidence>
<evidence type="ECO:0000256" key="4">
    <source>
        <dbReference type="ARBA" id="ARBA00022787"/>
    </source>
</evidence>
<protein>
    <recommendedName>
        <fullName evidence="18">Glutathione S-transferase 3, mitochondrial</fullName>
        <ecNumber evidence="15">4.4.1.20</ecNumber>
    </recommendedName>
    <alternativeName>
        <fullName evidence="19">Glutathione peroxidase MGST3</fullName>
    </alternativeName>
    <alternativeName>
        <fullName evidence="20">LTC4 synthase MGST3</fullName>
    </alternativeName>
</protein>
<evidence type="ECO:0000256" key="17">
    <source>
        <dbReference type="ARBA" id="ARBA00051411"/>
    </source>
</evidence>
<dbReference type="Gene3D" id="1.20.120.550">
    <property type="entry name" value="Membrane associated eicosanoid/glutathione metabolism-like domain"/>
    <property type="match status" value="1"/>
</dbReference>
<evidence type="ECO:0000256" key="12">
    <source>
        <dbReference type="ARBA" id="ARBA00023288"/>
    </source>
</evidence>
<proteinExistence type="predicted"/>
<comment type="pathway">
    <text evidence="13">Lipid metabolism; leukotriene C4 biosynthesis.</text>
</comment>